<dbReference type="HOGENOM" id="CLU_033323_9_1_5"/>
<name>A0A0H3AQX6_BRUO2</name>
<dbReference type="InterPro" id="IPR029033">
    <property type="entry name" value="His_PPase_superfam"/>
</dbReference>
<dbReference type="PIRSF" id="PIRSF000709">
    <property type="entry name" value="6PFK_2-Ptase"/>
    <property type="match status" value="1"/>
</dbReference>
<dbReference type="SMART" id="SM00855">
    <property type="entry name" value="PGAM"/>
    <property type="match status" value="1"/>
</dbReference>
<feature type="active site" description="Tele-phosphohistidine intermediate" evidence="1">
    <location>
        <position position="32"/>
    </location>
</feature>
<keyword evidence="4" id="KW-1185">Reference proteome</keyword>
<proteinExistence type="predicted"/>
<protein>
    <submittedName>
        <fullName evidence="3">Phosphoglycerate mutase family protein</fullName>
    </submittedName>
</protein>
<dbReference type="InterPro" id="IPR013078">
    <property type="entry name" value="His_Pase_superF_clade-1"/>
</dbReference>
<dbReference type="Proteomes" id="UP000006383">
    <property type="component" value="Chromosome I"/>
</dbReference>
<feature type="binding site" evidence="2">
    <location>
        <begin position="31"/>
        <end position="38"/>
    </location>
    <ligand>
        <name>substrate</name>
    </ligand>
</feature>
<reference evidence="4" key="1">
    <citation type="journal article" date="2009" name="PLoS ONE">
        <title>Genome degradation in Brucella ovis corresponds with narrowing of its host range and tissue tropism.</title>
        <authorList>
            <person name="Tsolis R.M."/>
            <person name="Seshadri R."/>
            <person name="Santos R.L."/>
            <person name="Sangari F.J."/>
            <person name="Lobo J.M."/>
            <person name="de Jong M.F."/>
            <person name="Ren Q."/>
            <person name="Myers G."/>
            <person name="Brinkac L.M."/>
            <person name="Nelson W.C."/>
            <person name="Deboy R.T."/>
            <person name="Angiuoli S."/>
            <person name="Khouri H."/>
            <person name="Dimitrov G."/>
            <person name="Robinson J.R."/>
            <person name="Mulligan S."/>
            <person name="Walker R.L."/>
            <person name="Elzer P.E."/>
            <person name="Hassan K.A."/>
            <person name="Paulsen I.T."/>
        </authorList>
    </citation>
    <scope>NUCLEOTIDE SEQUENCE [LARGE SCALE GENOMIC DNA]</scope>
    <source>
        <strain evidence="4">ATCC 25840 / 63/290 / NCTC 10512</strain>
    </source>
</reference>
<dbReference type="Gene3D" id="3.40.50.1240">
    <property type="entry name" value="Phosphoglycerate mutase-like"/>
    <property type="match status" value="1"/>
</dbReference>
<feature type="binding site" evidence="2">
    <location>
        <position position="85"/>
    </location>
    <ligand>
        <name>substrate</name>
    </ligand>
</feature>
<dbReference type="GO" id="GO:0005737">
    <property type="term" value="C:cytoplasm"/>
    <property type="evidence" value="ECO:0007669"/>
    <property type="project" value="TreeGrafter"/>
</dbReference>
<evidence type="ECO:0000256" key="1">
    <source>
        <dbReference type="PIRSR" id="PIRSR613078-1"/>
    </source>
</evidence>
<dbReference type="CDD" id="cd07067">
    <property type="entry name" value="HP_PGM_like"/>
    <property type="match status" value="1"/>
</dbReference>
<dbReference type="EMBL" id="CP000708">
    <property type="protein sequence ID" value="ABQ61040.1"/>
    <property type="molecule type" value="Genomic_DNA"/>
</dbReference>
<dbReference type="GO" id="GO:0016791">
    <property type="term" value="F:phosphatase activity"/>
    <property type="evidence" value="ECO:0007669"/>
    <property type="project" value="TreeGrafter"/>
</dbReference>
<organism evidence="3 4">
    <name type="scientific">Brucella ovis (strain ATCC 25840 / 63/290 / NCTC 10512)</name>
    <dbReference type="NCBI Taxonomy" id="444178"/>
    <lineage>
        <taxon>Bacteria</taxon>
        <taxon>Pseudomonadati</taxon>
        <taxon>Pseudomonadota</taxon>
        <taxon>Alphaproteobacteria</taxon>
        <taxon>Hyphomicrobiales</taxon>
        <taxon>Brucellaceae</taxon>
        <taxon>Brucella/Ochrobactrum group</taxon>
        <taxon>Brucella</taxon>
    </lineage>
</organism>
<sequence>MSFPMRESYPVYSLAADRGRTVAREIIYFSRHGETDWNVSQRIQGQLDIDINDNGRSQADRNGDMLKSLIGAGAGFDFVASPLRRTRETMERIRLRMGLDPYEYRTDPQLMEVNFGDWQGFMMEDIAKEREDLLEARARDKWNFVPPGAAAESYMTLSRRIGRWVEAVEWPTVCVTHGGCMRTLFYLYGNMDGHAAANLSIPQDKLLKFANGKLEWV</sequence>
<dbReference type="Pfam" id="PF00300">
    <property type="entry name" value="His_Phos_1"/>
    <property type="match status" value="1"/>
</dbReference>
<evidence type="ECO:0000313" key="4">
    <source>
        <dbReference type="Proteomes" id="UP000006383"/>
    </source>
</evidence>
<dbReference type="AlphaFoldDB" id="A0A0H3AQX6"/>
<accession>A0A0H3AQX6</accession>
<evidence type="ECO:0000256" key="2">
    <source>
        <dbReference type="PIRSR" id="PIRSR613078-2"/>
    </source>
</evidence>
<dbReference type="SUPFAM" id="SSF53254">
    <property type="entry name" value="Phosphoglycerate mutase-like"/>
    <property type="match status" value="1"/>
</dbReference>
<feature type="active site" description="Proton donor/acceptor" evidence="1">
    <location>
        <position position="112"/>
    </location>
</feature>
<dbReference type="PANTHER" id="PTHR48100">
    <property type="entry name" value="BROAD-SPECIFICITY PHOSPHATASE YOR283W-RELATED"/>
    <property type="match status" value="1"/>
</dbReference>
<dbReference type="InterPro" id="IPR050275">
    <property type="entry name" value="PGM_Phosphatase"/>
</dbReference>
<evidence type="ECO:0000313" key="3">
    <source>
        <dbReference type="EMBL" id="ABQ61040.1"/>
    </source>
</evidence>
<dbReference type="KEGG" id="bov:BOV_0429"/>
<gene>
    <name evidence="3" type="ordered locus">BOV_0429</name>
</gene>
<dbReference type="PANTHER" id="PTHR48100:SF59">
    <property type="entry name" value="ADENOSYLCOBALAMIN_ALPHA-RIBAZOLE PHOSPHATASE"/>
    <property type="match status" value="1"/>
</dbReference>